<dbReference type="Proteomes" id="UP000240542">
    <property type="component" value="Unassembled WGS sequence"/>
</dbReference>
<dbReference type="SUPFAM" id="SSF53850">
    <property type="entry name" value="Periplasmic binding protein-like II"/>
    <property type="match status" value="1"/>
</dbReference>
<dbReference type="GO" id="GO:0003700">
    <property type="term" value="F:DNA-binding transcription factor activity"/>
    <property type="evidence" value="ECO:0007669"/>
    <property type="project" value="InterPro"/>
</dbReference>
<dbReference type="AlphaFoldDB" id="A0A2P8DNN1"/>
<evidence type="ECO:0000259" key="5">
    <source>
        <dbReference type="PROSITE" id="PS50931"/>
    </source>
</evidence>
<dbReference type="EMBL" id="PYGA01000004">
    <property type="protein sequence ID" value="PSK98810.1"/>
    <property type="molecule type" value="Genomic_DNA"/>
</dbReference>
<dbReference type="PROSITE" id="PS50931">
    <property type="entry name" value="HTH_LYSR"/>
    <property type="match status" value="1"/>
</dbReference>
<evidence type="ECO:0000313" key="7">
    <source>
        <dbReference type="Proteomes" id="UP000240542"/>
    </source>
</evidence>
<evidence type="ECO:0000256" key="3">
    <source>
        <dbReference type="ARBA" id="ARBA00023125"/>
    </source>
</evidence>
<dbReference type="Pfam" id="PF03466">
    <property type="entry name" value="LysR_substrate"/>
    <property type="match status" value="1"/>
</dbReference>
<dbReference type="FunFam" id="1.10.10.10:FF:000001">
    <property type="entry name" value="LysR family transcriptional regulator"/>
    <property type="match status" value="1"/>
</dbReference>
<evidence type="ECO:0000256" key="4">
    <source>
        <dbReference type="ARBA" id="ARBA00023163"/>
    </source>
</evidence>
<organism evidence="6 7">
    <name type="scientific">Murinocardiopsis flavida</name>
    <dbReference type="NCBI Taxonomy" id="645275"/>
    <lineage>
        <taxon>Bacteria</taxon>
        <taxon>Bacillati</taxon>
        <taxon>Actinomycetota</taxon>
        <taxon>Actinomycetes</taxon>
        <taxon>Streptosporangiales</taxon>
        <taxon>Nocardiopsidaceae</taxon>
        <taxon>Murinocardiopsis</taxon>
    </lineage>
</organism>
<dbReference type="InterPro" id="IPR036388">
    <property type="entry name" value="WH-like_DNA-bd_sf"/>
</dbReference>
<accession>A0A2P8DNN1</accession>
<gene>
    <name evidence="6" type="ORF">CLV63_10434</name>
</gene>
<comment type="caution">
    <text evidence="6">The sequence shown here is derived from an EMBL/GenBank/DDBJ whole genome shotgun (WGS) entry which is preliminary data.</text>
</comment>
<dbReference type="InterPro" id="IPR000847">
    <property type="entry name" value="LysR_HTH_N"/>
</dbReference>
<keyword evidence="3 6" id="KW-0238">DNA-binding</keyword>
<keyword evidence="4" id="KW-0804">Transcription</keyword>
<name>A0A2P8DNN1_9ACTN</name>
<dbReference type="PANTHER" id="PTHR30346">
    <property type="entry name" value="TRANSCRIPTIONAL DUAL REGULATOR HCAR-RELATED"/>
    <property type="match status" value="1"/>
</dbReference>
<evidence type="ECO:0000256" key="2">
    <source>
        <dbReference type="ARBA" id="ARBA00023015"/>
    </source>
</evidence>
<keyword evidence="7" id="KW-1185">Reference proteome</keyword>
<protein>
    <submittedName>
        <fullName evidence="6">DNA-binding transcriptional LysR family regulator</fullName>
    </submittedName>
</protein>
<dbReference type="PRINTS" id="PR00039">
    <property type="entry name" value="HTHLYSR"/>
</dbReference>
<dbReference type="Pfam" id="PF00126">
    <property type="entry name" value="HTH_1"/>
    <property type="match status" value="1"/>
</dbReference>
<dbReference type="SUPFAM" id="SSF46785">
    <property type="entry name" value="Winged helix' DNA-binding domain"/>
    <property type="match status" value="1"/>
</dbReference>
<dbReference type="GO" id="GO:0032993">
    <property type="term" value="C:protein-DNA complex"/>
    <property type="evidence" value="ECO:0007669"/>
    <property type="project" value="TreeGrafter"/>
</dbReference>
<evidence type="ECO:0000256" key="1">
    <source>
        <dbReference type="ARBA" id="ARBA00009437"/>
    </source>
</evidence>
<keyword evidence="2" id="KW-0805">Transcription regulation</keyword>
<evidence type="ECO:0000313" key="6">
    <source>
        <dbReference type="EMBL" id="PSK98810.1"/>
    </source>
</evidence>
<dbReference type="InterPro" id="IPR036390">
    <property type="entry name" value="WH_DNA-bd_sf"/>
</dbReference>
<dbReference type="Gene3D" id="3.40.190.10">
    <property type="entry name" value="Periplasmic binding protein-like II"/>
    <property type="match status" value="2"/>
</dbReference>
<reference evidence="6 7" key="1">
    <citation type="submission" date="2018-03" db="EMBL/GenBank/DDBJ databases">
        <title>Genomic Encyclopedia of Archaeal and Bacterial Type Strains, Phase II (KMG-II): from individual species to whole genera.</title>
        <authorList>
            <person name="Goeker M."/>
        </authorList>
    </citation>
    <scope>NUCLEOTIDE SEQUENCE [LARGE SCALE GENOMIC DNA]</scope>
    <source>
        <strain evidence="6 7">DSM 45312</strain>
    </source>
</reference>
<feature type="domain" description="HTH lysR-type" evidence="5">
    <location>
        <begin position="14"/>
        <end position="71"/>
    </location>
</feature>
<sequence length="303" mass="32569">MSTARHLCSVVMNVELRHLRALAAIGDDGTITGAAAALGISQPALSRTLDQMERRLGALLVERTTRALQLTPEGKRLWEHAHVILAHLDDALAEVTTGPRPLRVGFSWGALGRHTVPLLRGWRATRPDVPVSVHRLGDPEPALRRGDIDLAFLRVLPRDDAFYVLPLFREQRIAAVAEGDPLASRTRLRLADLADRRVALCATAATTSAGLWPVGGRPDTGLHVENADEWLTVIATGEAVGVTGEATAHSHPHPDVHYLAIEDAPTITVHLAWAPVPAHPEIAAFRDYARSTIGAAEPAGAIP</sequence>
<proteinExistence type="inferred from homology"/>
<dbReference type="CDD" id="cd08414">
    <property type="entry name" value="PBP2_LTTR_aromatics_like"/>
    <property type="match status" value="1"/>
</dbReference>
<dbReference type="GO" id="GO:0003677">
    <property type="term" value="F:DNA binding"/>
    <property type="evidence" value="ECO:0007669"/>
    <property type="project" value="UniProtKB-KW"/>
</dbReference>
<comment type="similarity">
    <text evidence="1">Belongs to the LysR transcriptional regulatory family.</text>
</comment>
<dbReference type="PANTHER" id="PTHR30346:SF0">
    <property type="entry name" value="HCA OPERON TRANSCRIPTIONAL ACTIVATOR HCAR"/>
    <property type="match status" value="1"/>
</dbReference>
<dbReference type="Gene3D" id="1.10.10.10">
    <property type="entry name" value="Winged helix-like DNA-binding domain superfamily/Winged helix DNA-binding domain"/>
    <property type="match status" value="1"/>
</dbReference>
<dbReference type="InterPro" id="IPR005119">
    <property type="entry name" value="LysR_subst-bd"/>
</dbReference>